<keyword evidence="3" id="KW-1185">Reference proteome</keyword>
<evidence type="ECO:0008006" key="4">
    <source>
        <dbReference type="Google" id="ProtNLM"/>
    </source>
</evidence>
<dbReference type="RefSeq" id="WP_076429365.1">
    <property type="nucleotide sequence ID" value="NZ_FTNO01000001.1"/>
</dbReference>
<accession>A0A1N6YF30</accession>
<dbReference type="OrthoDB" id="125215at2157"/>
<keyword evidence="1" id="KW-0812">Transmembrane</keyword>
<proteinExistence type="predicted"/>
<feature type="transmembrane region" description="Helical" evidence="1">
    <location>
        <begin position="12"/>
        <end position="33"/>
    </location>
</feature>
<dbReference type="AlphaFoldDB" id="A0A1N6YF30"/>
<name>A0A1N6YF30_9EURY</name>
<sequence>MDDRGQTLNDYVVGISVFLLTVTFVVAFLPSVFAPFTAPIDDATTARADRGAGHLVETLSSPETPNVLNESRTAAFFEDNPESDDLRATLGFPATARVNVSISDPDTNDAVAVGSPAVAATAGDSLDGQPTAASSRTVVISDDAYRLTVRVW</sequence>
<dbReference type="Proteomes" id="UP000186914">
    <property type="component" value="Unassembled WGS sequence"/>
</dbReference>
<evidence type="ECO:0000313" key="3">
    <source>
        <dbReference type="Proteomes" id="UP000186914"/>
    </source>
</evidence>
<dbReference type="EMBL" id="FTNO01000001">
    <property type="protein sequence ID" value="SIR13121.1"/>
    <property type="molecule type" value="Genomic_DNA"/>
</dbReference>
<gene>
    <name evidence="2" type="ORF">SAMN05421858_1537</name>
</gene>
<protein>
    <recommendedName>
        <fullName evidence="4">Pilin/flagellin</fullName>
    </recommendedName>
</protein>
<evidence type="ECO:0000313" key="2">
    <source>
        <dbReference type="EMBL" id="SIR13121.1"/>
    </source>
</evidence>
<organism evidence="2 3">
    <name type="scientific">Haladaptatus litoreus</name>
    <dbReference type="NCBI Taxonomy" id="553468"/>
    <lineage>
        <taxon>Archaea</taxon>
        <taxon>Methanobacteriati</taxon>
        <taxon>Methanobacteriota</taxon>
        <taxon>Stenosarchaea group</taxon>
        <taxon>Halobacteria</taxon>
        <taxon>Halobacteriales</taxon>
        <taxon>Haladaptataceae</taxon>
        <taxon>Haladaptatus</taxon>
    </lineage>
</organism>
<keyword evidence="1" id="KW-0472">Membrane</keyword>
<evidence type="ECO:0000256" key="1">
    <source>
        <dbReference type="SAM" id="Phobius"/>
    </source>
</evidence>
<keyword evidence="1" id="KW-1133">Transmembrane helix</keyword>
<reference evidence="3" key="1">
    <citation type="submission" date="2017-01" db="EMBL/GenBank/DDBJ databases">
        <authorList>
            <person name="Varghese N."/>
            <person name="Submissions S."/>
        </authorList>
    </citation>
    <scope>NUCLEOTIDE SEQUENCE [LARGE SCALE GENOMIC DNA]</scope>
    <source>
        <strain evidence="3">CGMCC 1.7737</strain>
    </source>
</reference>
<dbReference type="InterPro" id="IPR056613">
    <property type="entry name" value="DUF7287"/>
</dbReference>
<dbReference type="Pfam" id="PF23958">
    <property type="entry name" value="DUF7287"/>
    <property type="match status" value="1"/>
</dbReference>